<organism evidence="1">
    <name type="scientific">marine sediment metagenome</name>
    <dbReference type="NCBI Taxonomy" id="412755"/>
    <lineage>
        <taxon>unclassified sequences</taxon>
        <taxon>metagenomes</taxon>
        <taxon>ecological metagenomes</taxon>
    </lineage>
</organism>
<proteinExistence type="predicted"/>
<reference evidence="1" key="1">
    <citation type="journal article" date="2014" name="Front. Microbiol.">
        <title>High frequency of phylogenetically diverse reductive dehalogenase-homologous genes in deep subseafloor sedimentary metagenomes.</title>
        <authorList>
            <person name="Kawai M."/>
            <person name="Futagami T."/>
            <person name="Toyoda A."/>
            <person name="Takaki Y."/>
            <person name="Nishi S."/>
            <person name="Hori S."/>
            <person name="Arai W."/>
            <person name="Tsubouchi T."/>
            <person name="Morono Y."/>
            <person name="Uchiyama I."/>
            <person name="Ito T."/>
            <person name="Fujiyama A."/>
            <person name="Inagaki F."/>
            <person name="Takami H."/>
        </authorList>
    </citation>
    <scope>NUCLEOTIDE SEQUENCE</scope>
    <source>
        <strain evidence="1">Expedition CK06-06</strain>
    </source>
</reference>
<evidence type="ECO:0000313" key="1">
    <source>
        <dbReference type="EMBL" id="GAH86436.1"/>
    </source>
</evidence>
<name>X1IVG6_9ZZZZ</name>
<comment type="caution">
    <text evidence="1">The sequence shown here is derived from an EMBL/GenBank/DDBJ whole genome shotgun (WGS) entry which is preliminary data.</text>
</comment>
<sequence>KNIFEYFRHNPHSSECAVQIERPVNLGEALTHVNKRSVEDINVWNKYEYTIDINRDYKRKWNDTFSQGGDLFERSIDSDPFVVGIGFEFIFVNRSFRSVV</sequence>
<feature type="non-terminal residue" evidence="1">
    <location>
        <position position="1"/>
    </location>
</feature>
<accession>X1IVG6</accession>
<dbReference type="EMBL" id="BARU01037274">
    <property type="protein sequence ID" value="GAH86436.1"/>
    <property type="molecule type" value="Genomic_DNA"/>
</dbReference>
<protein>
    <submittedName>
        <fullName evidence="1">Uncharacterized protein</fullName>
    </submittedName>
</protein>
<gene>
    <name evidence="1" type="ORF">S03H2_58112</name>
</gene>
<dbReference type="AlphaFoldDB" id="X1IVG6"/>